<gene>
    <name evidence="1" type="ORF">J2W98_003720</name>
</gene>
<comment type="caution">
    <text evidence="1">The sequence shown here is derived from an EMBL/GenBank/DDBJ whole genome shotgun (WGS) entry which is preliminary data.</text>
</comment>
<accession>A0ABU1QIL2</accession>
<dbReference type="Pfam" id="PF13479">
    <property type="entry name" value="AAA_24"/>
    <property type="match status" value="1"/>
</dbReference>
<organism evidence="1 2">
    <name type="scientific">Paenibacillus peoriae</name>
    <dbReference type="NCBI Taxonomy" id="59893"/>
    <lineage>
        <taxon>Bacteria</taxon>
        <taxon>Bacillati</taxon>
        <taxon>Bacillota</taxon>
        <taxon>Bacilli</taxon>
        <taxon>Bacillales</taxon>
        <taxon>Paenibacillaceae</taxon>
        <taxon>Paenibacillus</taxon>
    </lineage>
</organism>
<name>A0ABU1QIL2_9BACL</name>
<reference evidence="1 2" key="1">
    <citation type="submission" date="2023-07" db="EMBL/GenBank/DDBJ databases">
        <title>Sorghum-associated microbial communities from plants grown in Nebraska, USA.</title>
        <authorList>
            <person name="Schachtman D."/>
        </authorList>
    </citation>
    <scope>NUCLEOTIDE SEQUENCE [LARGE SCALE GENOMIC DNA]</scope>
    <source>
        <strain evidence="1 2">BE143</strain>
    </source>
</reference>
<evidence type="ECO:0000313" key="2">
    <source>
        <dbReference type="Proteomes" id="UP001266807"/>
    </source>
</evidence>
<keyword evidence="2" id="KW-1185">Reference proteome</keyword>
<dbReference type="RefSeq" id="WP_310168695.1">
    <property type="nucleotide sequence ID" value="NZ_JAVDUG010000004.1"/>
</dbReference>
<protein>
    <recommendedName>
        <fullName evidence="3">AAA family ATPase</fullName>
    </recommendedName>
</protein>
<evidence type="ECO:0000313" key="1">
    <source>
        <dbReference type="EMBL" id="MDR6779440.1"/>
    </source>
</evidence>
<dbReference type="Proteomes" id="UP001266807">
    <property type="component" value="Unassembled WGS sequence"/>
</dbReference>
<proteinExistence type="predicted"/>
<sequence>MGLRDAVIDNVPKVALHGIRSLIVGNYKSGKTRLWKEVTELHYNNPDDYMLLSFEKGWETWSLKNVVPIHTKGSPADQWEYFRSVVVKDLVEEARTNKIVKLLGVDTADKAMSAAEEWVIRDFNKKNGSRYTSLKEISDKTTDNGYTLLTAEMNKQFDTLENSGYGTMSLAWSKERETTLRNGNKFTSIDMMMSATGKKVFESQASLICTLYNDTVILDKDGNELEENIKDKKGRDKASAFHETQVMMLFRPNEFVSIGGGRYVNLPSEPVPYSSKEFMRIYEEAVKGQMDAESKKNFVKIEEEQEAVQEQKAQEFAVQEEAKASADDLITAIQTEVDRFTQSEKTEKIVPKFKEILGVPNFRTISDTEKLQEALEFVKSI</sequence>
<evidence type="ECO:0008006" key="3">
    <source>
        <dbReference type="Google" id="ProtNLM"/>
    </source>
</evidence>
<dbReference type="EMBL" id="JAVDUG010000004">
    <property type="protein sequence ID" value="MDR6779440.1"/>
    <property type="molecule type" value="Genomic_DNA"/>
</dbReference>